<dbReference type="InterPro" id="IPR001789">
    <property type="entry name" value="Sig_transdc_resp-reg_receiver"/>
</dbReference>
<keyword evidence="5" id="KW-0808">Transferase</keyword>
<comment type="subcellular location">
    <subcellularLocation>
        <location evidence="2">Membrane</location>
        <topology evidence="2">Multi-pass membrane protein</topology>
    </subcellularLocation>
</comment>
<evidence type="ECO:0000256" key="5">
    <source>
        <dbReference type="ARBA" id="ARBA00022679"/>
    </source>
</evidence>
<dbReference type="EMBL" id="CP136921">
    <property type="protein sequence ID" value="WOO33683.1"/>
    <property type="molecule type" value="Genomic_DNA"/>
</dbReference>
<dbReference type="SUPFAM" id="SSF55874">
    <property type="entry name" value="ATPase domain of HSP90 chaperone/DNA topoisomerase II/histidine kinase"/>
    <property type="match status" value="1"/>
</dbReference>
<dbReference type="PRINTS" id="PR00344">
    <property type="entry name" value="BCTRLSENSOR"/>
</dbReference>
<name>A0ABZ0J751_9BURK</name>
<gene>
    <name evidence="16" type="ORF">P4826_06330</name>
</gene>
<dbReference type="PROSITE" id="PS50110">
    <property type="entry name" value="RESPONSE_REGULATORY"/>
    <property type="match status" value="1"/>
</dbReference>
<dbReference type="Gene3D" id="3.30.565.10">
    <property type="entry name" value="Histidine kinase-like ATPase, C-terminal domain"/>
    <property type="match status" value="1"/>
</dbReference>
<dbReference type="GO" id="GO:0005524">
    <property type="term" value="F:ATP binding"/>
    <property type="evidence" value="ECO:0007669"/>
    <property type="project" value="UniProtKB-KW"/>
</dbReference>
<dbReference type="InterPro" id="IPR003594">
    <property type="entry name" value="HATPase_dom"/>
</dbReference>
<evidence type="ECO:0000256" key="9">
    <source>
        <dbReference type="ARBA" id="ARBA00022840"/>
    </source>
</evidence>
<dbReference type="InterPro" id="IPR004358">
    <property type="entry name" value="Sig_transdc_His_kin-like_C"/>
</dbReference>
<evidence type="ECO:0000259" key="14">
    <source>
        <dbReference type="PROSITE" id="PS50109"/>
    </source>
</evidence>
<keyword evidence="6" id="KW-0812">Transmembrane</keyword>
<proteinExistence type="predicted"/>
<evidence type="ECO:0000256" key="8">
    <source>
        <dbReference type="ARBA" id="ARBA00022777"/>
    </source>
</evidence>
<evidence type="ECO:0000259" key="15">
    <source>
        <dbReference type="PROSITE" id="PS50110"/>
    </source>
</evidence>
<dbReference type="InterPro" id="IPR005467">
    <property type="entry name" value="His_kinase_dom"/>
</dbReference>
<dbReference type="InterPro" id="IPR050428">
    <property type="entry name" value="TCS_sensor_his_kinase"/>
</dbReference>
<evidence type="ECO:0000256" key="4">
    <source>
        <dbReference type="ARBA" id="ARBA00022553"/>
    </source>
</evidence>
<keyword evidence="7" id="KW-0547">Nucleotide-binding</keyword>
<feature type="domain" description="Histidine kinase" evidence="14">
    <location>
        <begin position="97"/>
        <end position="200"/>
    </location>
</feature>
<evidence type="ECO:0000256" key="12">
    <source>
        <dbReference type="ARBA" id="ARBA00023136"/>
    </source>
</evidence>
<dbReference type="InterPro" id="IPR011006">
    <property type="entry name" value="CheY-like_superfamily"/>
</dbReference>
<organism evidence="16 17">
    <name type="scientific">Diaphorobacter limosus</name>
    <dbReference type="NCBI Taxonomy" id="3036128"/>
    <lineage>
        <taxon>Bacteria</taxon>
        <taxon>Pseudomonadati</taxon>
        <taxon>Pseudomonadota</taxon>
        <taxon>Betaproteobacteria</taxon>
        <taxon>Burkholderiales</taxon>
        <taxon>Comamonadaceae</taxon>
        <taxon>Diaphorobacter</taxon>
    </lineage>
</organism>
<dbReference type="SMART" id="SM00387">
    <property type="entry name" value="HATPase_c"/>
    <property type="match status" value="1"/>
</dbReference>
<keyword evidence="17" id="KW-1185">Reference proteome</keyword>
<dbReference type="RefSeq" id="WP_317703048.1">
    <property type="nucleotide sequence ID" value="NZ_CP136921.1"/>
</dbReference>
<evidence type="ECO:0000256" key="1">
    <source>
        <dbReference type="ARBA" id="ARBA00000085"/>
    </source>
</evidence>
<keyword evidence="9 16" id="KW-0067">ATP-binding</keyword>
<evidence type="ECO:0000256" key="11">
    <source>
        <dbReference type="ARBA" id="ARBA00023012"/>
    </source>
</evidence>
<evidence type="ECO:0000256" key="10">
    <source>
        <dbReference type="ARBA" id="ARBA00022989"/>
    </source>
</evidence>
<dbReference type="InterPro" id="IPR036890">
    <property type="entry name" value="HATPase_C_sf"/>
</dbReference>
<evidence type="ECO:0000256" key="7">
    <source>
        <dbReference type="ARBA" id="ARBA00022741"/>
    </source>
</evidence>
<evidence type="ECO:0000256" key="13">
    <source>
        <dbReference type="PROSITE-ProRule" id="PRU00169"/>
    </source>
</evidence>
<keyword evidence="10" id="KW-1133">Transmembrane helix</keyword>
<keyword evidence="11" id="KW-0902">Two-component regulatory system</keyword>
<evidence type="ECO:0000313" key="17">
    <source>
        <dbReference type="Proteomes" id="UP001303211"/>
    </source>
</evidence>
<evidence type="ECO:0000313" key="16">
    <source>
        <dbReference type="EMBL" id="WOO33683.1"/>
    </source>
</evidence>
<dbReference type="SUPFAM" id="SSF52172">
    <property type="entry name" value="CheY-like"/>
    <property type="match status" value="1"/>
</dbReference>
<keyword evidence="12" id="KW-0472">Membrane</keyword>
<keyword evidence="4 13" id="KW-0597">Phosphoprotein</keyword>
<dbReference type="Pfam" id="PF00072">
    <property type="entry name" value="Response_reg"/>
    <property type="match status" value="1"/>
</dbReference>
<dbReference type="SMART" id="SM00448">
    <property type="entry name" value="REC"/>
    <property type="match status" value="1"/>
</dbReference>
<feature type="domain" description="Response regulatory" evidence="15">
    <location>
        <begin position="8"/>
        <end position="135"/>
    </location>
</feature>
<keyword evidence="8" id="KW-0418">Kinase</keyword>
<reference evidence="16 17" key="1">
    <citation type="submission" date="2023-03" db="EMBL/GenBank/DDBJ databases">
        <title>Diaphorobacter basophil sp. nov., isolated from a sewage-treatment plant.</title>
        <authorList>
            <person name="Yang K."/>
        </authorList>
    </citation>
    <scope>NUCLEOTIDE SEQUENCE [LARGE SCALE GENOMIC DNA]</scope>
    <source>
        <strain evidence="16 17">Y-1</strain>
    </source>
</reference>
<feature type="modified residue" description="4-aspartylphosphate" evidence="13">
    <location>
        <position position="57"/>
    </location>
</feature>
<dbReference type="Pfam" id="PF02518">
    <property type="entry name" value="HATPase_c"/>
    <property type="match status" value="1"/>
</dbReference>
<evidence type="ECO:0000256" key="3">
    <source>
        <dbReference type="ARBA" id="ARBA00012438"/>
    </source>
</evidence>
<evidence type="ECO:0000256" key="6">
    <source>
        <dbReference type="ARBA" id="ARBA00022692"/>
    </source>
</evidence>
<dbReference type="PANTHER" id="PTHR45436:SF14">
    <property type="entry name" value="SENSOR PROTEIN QSEC"/>
    <property type="match status" value="1"/>
</dbReference>
<evidence type="ECO:0000256" key="2">
    <source>
        <dbReference type="ARBA" id="ARBA00004141"/>
    </source>
</evidence>
<dbReference type="PROSITE" id="PS50109">
    <property type="entry name" value="HIS_KIN"/>
    <property type="match status" value="1"/>
</dbReference>
<protein>
    <recommendedName>
        <fullName evidence="3">histidine kinase</fullName>
        <ecNumber evidence="3">2.7.13.3</ecNumber>
    </recommendedName>
</protein>
<dbReference type="Proteomes" id="UP001303211">
    <property type="component" value="Chromosome"/>
</dbReference>
<sequence length="208" mass="21424">MPKPSRMHILIVEDNTLVASGIRAGLELHGFASDTAASVAQAEAHLAARSYDACVLDLGLPDGDGMQLLQLARVESASSAETPETQGAAIALPPALLTCAVTNLLDNALRHHRGSTAITIALRLCEGASVDISVRDHGPGLTEQECTQALQRFWRKGGSGPGSGLGLTIARRIAESAGGSLHLAPAQPGLLARLQLPTLAPATEVGHG</sequence>
<dbReference type="Gene3D" id="3.40.50.2300">
    <property type="match status" value="1"/>
</dbReference>
<dbReference type="PANTHER" id="PTHR45436">
    <property type="entry name" value="SENSOR HISTIDINE KINASE YKOH"/>
    <property type="match status" value="1"/>
</dbReference>
<dbReference type="EC" id="2.7.13.3" evidence="3"/>
<accession>A0ABZ0J751</accession>
<comment type="catalytic activity">
    <reaction evidence="1">
        <text>ATP + protein L-histidine = ADP + protein N-phospho-L-histidine.</text>
        <dbReference type="EC" id="2.7.13.3"/>
    </reaction>
</comment>